<protein>
    <submittedName>
        <fullName evidence="1">Uncharacterized protein</fullName>
    </submittedName>
</protein>
<proteinExistence type="predicted"/>
<comment type="caution">
    <text evidence="1">The sequence shown here is derived from an EMBL/GenBank/DDBJ whole genome shotgun (WGS) entry which is preliminary data.</text>
</comment>
<dbReference type="Proteomes" id="UP001217178">
    <property type="component" value="Unassembled WGS sequence"/>
</dbReference>
<dbReference type="RefSeq" id="WP_273556750.1">
    <property type="nucleotide sequence ID" value="NZ_JAQRFI010000097.1"/>
</dbReference>
<dbReference type="EMBL" id="JAQRFI010000097">
    <property type="protein sequence ID" value="MDC9591536.1"/>
    <property type="molecule type" value="Genomic_DNA"/>
</dbReference>
<keyword evidence="2" id="KW-1185">Reference proteome</keyword>
<feature type="non-terminal residue" evidence="1">
    <location>
        <position position="1"/>
    </location>
</feature>
<name>A0ABT5LK85_9GAMM</name>
<reference evidence="1 2" key="1">
    <citation type="submission" date="2023-02" db="EMBL/GenBank/DDBJ databases">
        <title>Entomopathogenic bacteria.</title>
        <authorList>
            <person name="Machado R.A."/>
        </authorList>
    </citation>
    <scope>NUCLEOTIDE SEQUENCE [LARGE SCALE GENOMIC DNA]</scope>
    <source>
        <strain evidence="1 2">XENO-10</strain>
    </source>
</reference>
<evidence type="ECO:0000313" key="2">
    <source>
        <dbReference type="Proteomes" id="UP001217178"/>
    </source>
</evidence>
<accession>A0ABT5LK85</accession>
<gene>
    <name evidence="1" type="ORF">PSI23_20195</name>
</gene>
<sequence>YSLKENNLTNPLKSHRVLLLWHPNSTPKICNLLIFINSKPIRYGIPTQIKGIAEITIPKVECHTLRQL</sequence>
<evidence type="ECO:0000313" key="1">
    <source>
        <dbReference type="EMBL" id="MDC9591536.1"/>
    </source>
</evidence>
<organism evidence="1 2">
    <name type="scientific">Xenorhabdus yunnanensis</name>
    <dbReference type="NCBI Taxonomy" id="3025878"/>
    <lineage>
        <taxon>Bacteria</taxon>
        <taxon>Pseudomonadati</taxon>
        <taxon>Pseudomonadota</taxon>
        <taxon>Gammaproteobacteria</taxon>
        <taxon>Enterobacterales</taxon>
        <taxon>Morganellaceae</taxon>
        <taxon>Xenorhabdus</taxon>
    </lineage>
</organism>